<evidence type="ECO:0000313" key="2">
    <source>
        <dbReference type="Proteomes" id="UP001603013"/>
    </source>
</evidence>
<proteinExistence type="predicted"/>
<dbReference type="Proteomes" id="UP001603013">
    <property type="component" value="Unassembled WGS sequence"/>
</dbReference>
<evidence type="ECO:0008006" key="3">
    <source>
        <dbReference type="Google" id="ProtNLM"/>
    </source>
</evidence>
<keyword evidence="2" id="KW-1185">Reference proteome</keyword>
<sequence length="153" mass="16297">MRGIALIAAGSAILGSSVTGFFAWKAGHRQAAAAEAAGQAQANALIATVQATLDEQRRARALDQRRQVYADMLTAVTDLQRHRDDHDALTRALRAHDLTVLEGPDDVSQAAMNSIARVRGIDGSEAASSEQLVAVRRAYIDAAVLALRNLDQP</sequence>
<gene>
    <name evidence="1" type="ORF">ACF05T_19940</name>
</gene>
<dbReference type="EMBL" id="JBIBSM010000010">
    <property type="protein sequence ID" value="MFF8278351.1"/>
    <property type="molecule type" value="Genomic_DNA"/>
</dbReference>
<name>A0ABW6YFU0_9ACTN</name>
<accession>A0ABW6YFU0</accession>
<dbReference type="RefSeq" id="WP_391935503.1">
    <property type="nucleotide sequence ID" value="NZ_JBIBSM010000010.1"/>
</dbReference>
<comment type="caution">
    <text evidence="1">The sequence shown here is derived from an EMBL/GenBank/DDBJ whole genome shotgun (WGS) entry which is preliminary data.</text>
</comment>
<evidence type="ECO:0000313" key="1">
    <source>
        <dbReference type="EMBL" id="MFF8278351.1"/>
    </source>
</evidence>
<reference evidence="1 2" key="1">
    <citation type="submission" date="2024-10" db="EMBL/GenBank/DDBJ databases">
        <title>The Natural Products Discovery Center: Release of the First 8490 Sequenced Strains for Exploring Actinobacteria Biosynthetic Diversity.</title>
        <authorList>
            <person name="Kalkreuter E."/>
            <person name="Kautsar S.A."/>
            <person name="Yang D."/>
            <person name="Bader C.D."/>
            <person name="Teijaro C.N."/>
            <person name="Fluegel L."/>
            <person name="Davis C.M."/>
            <person name="Simpson J.R."/>
            <person name="Lauterbach L."/>
            <person name="Steele A.D."/>
            <person name="Gui C."/>
            <person name="Meng S."/>
            <person name="Li G."/>
            <person name="Viehrig K."/>
            <person name="Ye F."/>
            <person name="Su P."/>
            <person name="Kiefer A.F."/>
            <person name="Nichols A."/>
            <person name="Cepeda A.J."/>
            <person name="Yan W."/>
            <person name="Fan B."/>
            <person name="Jiang Y."/>
            <person name="Adhikari A."/>
            <person name="Zheng C.-J."/>
            <person name="Schuster L."/>
            <person name="Cowan T.M."/>
            <person name="Smanski M.J."/>
            <person name="Chevrette M.G."/>
            <person name="De Carvalho L.P.S."/>
            <person name="Shen B."/>
        </authorList>
    </citation>
    <scope>NUCLEOTIDE SEQUENCE [LARGE SCALE GENOMIC DNA]</scope>
    <source>
        <strain evidence="1 2">NPDC015755</strain>
    </source>
</reference>
<organism evidence="1 2">
    <name type="scientific">Streptomyces lateritius</name>
    <dbReference type="NCBI Taxonomy" id="67313"/>
    <lineage>
        <taxon>Bacteria</taxon>
        <taxon>Bacillati</taxon>
        <taxon>Actinomycetota</taxon>
        <taxon>Actinomycetes</taxon>
        <taxon>Kitasatosporales</taxon>
        <taxon>Streptomycetaceae</taxon>
        <taxon>Streptomyces</taxon>
    </lineage>
</organism>
<protein>
    <recommendedName>
        <fullName evidence="3">Lysis protein</fullName>
    </recommendedName>
</protein>